<evidence type="ECO:0000256" key="1">
    <source>
        <dbReference type="PROSITE-ProRule" id="PRU00047"/>
    </source>
</evidence>
<feature type="region of interest" description="Disordered" evidence="2">
    <location>
        <begin position="42"/>
        <end position="62"/>
    </location>
</feature>
<keyword evidence="1" id="KW-0863">Zinc-finger</keyword>
<sequence>MYLRNSKIKDDNAKEQREHVDHYIETLEDQDLAERLTLLRLTDADDLEEKPTNSIPSAPAKQVRAIQIHANDSGSDSESEGSGGSDSDVDSHRNIFLAANEDVTPKVEKEPATPDRRLPERVQGHQDHNLKIHGNGFNRDRCSHCGSRKHSDLGCWRRVTCTKCGKRGHPSDHCLFVCRGCGELHDMGKCPMEEFYNQIRQWFNPTKHMGMLPEAAEKMLNLDTRRGGTRYELSVLDTASMHL</sequence>
<name>A0A225UEK6_9STRA</name>
<evidence type="ECO:0000256" key="2">
    <source>
        <dbReference type="SAM" id="MobiDB-lite"/>
    </source>
</evidence>
<dbReference type="AlphaFoldDB" id="A0A225UEK6"/>
<dbReference type="EMBL" id="NBNE01020232">
    <property type="protein sequence ID" value="OWY91448.1"/>
    <property type="molecule type" value="Genomic_DNA"/>
</dbReference>
<dbReference type="GO" id="GO:0008270">
    <property type="term" value="F:zinc ion binding"/>
    <property type="evidence" value="ECO:0007669"/>
    <property type="project" value="UniProtKB-KW"/>
</dbReference>
<reference evidence="5" key="1">
    <citation type="submission" date="2017-03" db="EMBL/GenBank/DDBJ databases">
        <title>Phytopthora megakarya and P. palmivora, two closely related causual agents of cacao black pod achieved similar genome size and gene model numbers by different mechanisms.</title>
        <authorList>
            <person name="Ali S."/>
            <person name="Shao J."/>
            <person name="Larry D.J."/>
            <person name="Kronmiller B."/>
            <person name="Shen D."/>
            <person name="Strem M.D."/>
            <person name="Melnick R.L."/>
            <person name="Guiltinan M.J."/>
            <person name="Tyler B.M."/>
            <person name="Meinhardt L.W."/>
            <person name="Bailey B.A."/>
        </authorList>
    </citation>
    <scope>NUCLEOTIDE SEQUENCE [LARGE SCALE GENOMIC DNA]</scope>
    <source>
        <strain evidence="5">zdho120</strain>
    </source>
</reference>
<evidence type="ECO:0000259" key="3">
    <source>
        <dbReference type="PROSITE" id="PS50158"/>
    </source>
</evidence>
<keyword evidence="1" id="KW-0479">Metal-binding</keyword>
<organism evidence="4 5">
    <name type="scientific">Phytophthora megakarya</name>
    <dbReference type="NCBI Taxonomy" id="4795"/>
    <lineage>
        <taxon>Eukaryota</taxon>
        <taxon>Sar</taxon>
        <taxon>Stramenopiles</taxon>
        <taxon>Oomycota</taxon>
        <taxon>Peronosporomycetes</taxon>
        <taxon>Peronosporales</taxon>
        <taxon>Peronosporaceae</taxon>
        <taxon>Phytophthora</taxon>
    </lineage>
</organism>
<proteinExistence type="predicted"/>
<gene>
    <name evidence="4" type="ORF">PHMEG_00039968</name>
</gene>
<dbReference type="Proteomes" id="UP000198211">
    <property type="component" value="Unassembled WGS sequence"/>
</dbReference>
<feature type="domain" description="CCHC-type" evidence="3">
    <location>
        <begin position="161"/>
        <end position="174"/>
    </location>
</feature>
<evidence type="ECO:0000313" key="5">
    <source>
        <dbReference type="Proteomes" id="UP000198211"/>
    </source>
</evidence>
<evidence type="ECO:0000313" key="4">
    <source>
        <dbReference type="EMBL" id="OWY91448.1"/>
    </source>
</evidence>
<accession>A0A225UEK6</accession>
<keyword evidence="1" id="KW-0862">Zinc</keyword>
<keyword evidence="5" id="KW-1185">Reference proteome</keyword>
<feature type="region of interest" description="Disordered" evidence="2">
    <location>
        <begin position="71"/>
        <end position="90"/>
    </location>
</feature>
<protein>
    <recommendedName>
        <fullName evidence="3">CCHC-type domain-containing protein</fullName>
    </recommendedName>
</protein>
<comment type="caution">
    <text evidence="4">The sequence shown here is derived from an EMBL/GenBank/DDBJ whole genome shotgun (WGS) entry which is preliminary data.</text>
</comment>
<dbReference type="GO" id="GO:0003676">
    <property type="term" value="F:nucleic acid binding"/>
    <property type="evidence" value="ECO:0007669"/>
    <property type="project" value="InterPro"/>
</dbReference>
<dbReference type="InterPro" id="IPR001878">
    <property type="entry name" value="Znf_CCHC"/>
</dbReference>
<dbReference type="PROSITE" id="PS50158">
    <property type="entry name" value="ZF_CCHC"/>
    <property type="match status" value="1"/>
</dbReference>